<keyword evidence="1" id="KW-1133">Transmembrane helix</keyword>
<evidence type="ECO:0000313" key="2">
    <source>
        <dbReference type="EMBL" id="EPE32014.1"/>
    </source>
</evidence>
<organism evidence="2 3">
    <name type="scientific">Glarea lozoyensis (strain ATCC 20868 / MF5171)</name>
    <dbReference type="NCBI Taxonomy" id="1116229"/>
    <lineage>
        <taxon>Eukaryota</taxon>
        <taxon>Fungi</taxon>
        <taxon>Dikarya</taxon>
        <taxon>Ascomycota</taxon>
        <taxon>Pezizomycotina</taxon>
        <taxon>Leotiomycetes</taxon>
        <taxon>Helotiales</taxon>
        <taxon>Helotiaceae</taxon>
        <taxon>Glarea</taxon>
    </lineage>
</organism>
<gene>
    <name evidence="2" type="ORF">GLAREA_12096</name>
</gene>
<proteinExistence type="predicted"/>
<evidence type="ECO:0000256" key="1">
    <source>
        <dbReference type="SAM" id="Phobius"/>
    </source>
</evidence>
<name>S3D4H1_GLAL2</name>
<dbReference type="GeneID" id="19471137"/>
<protein>
    <submittedName>
        <fullName evidence="2">Uncharacterized protein</fullName>
    </submittedName>
</protein>
<keyword evidence="1" id="KW-0472">Membrane</keyword>
<keyword evidence="1" id="KW-0812">Transmembrane</keyword>
<keyword evidence="3" id="KW-1185">Reference proteome</keyword>
<dbReference type="RefSeq" id="XP_008081069.1">
    <property type="nucleotide sequence ID" value="XM_008082878.1"/>
</dbReference>
<dbReference type="Proteomes" id="UP000016922">
    <property type="component" value="Unassembled WGS sequence"/>
</dbReference>
<accession>S3D4H1</accession>
<sequence length="80" mass="9226">MPPSQLLGLTRTRLAPRLIRAQQVRFTETMVSTKTSGKQKADWGSQWKKVGNTAMMYGPLVAVLMFWPYTVKPVMDRVRW</sequence>
<dbReference type="AlphaFoldDB" id="S3D4H1"/>
<dbReference type="EMBL" id="KE145360">
    <property type="protein sequence ID" value="EPE32014.1"/>
    <property type="molecule type" value="Genomic_DNA"/>
</dbReference>
<feature type="transmembrane region" description="Helical" evidence="1">
    <location>
        <begin position="54"/>
        <end position="71"/>
    </location>
</feature>
<reference evidence="2 3" key="1">
    <citation type="journal article" date="2013" name="BMC Genomics">
        <title>Genomics-driven discovery of the pneumocandin biosynthetic gene cluster in the fungus Glarea lozoyensis.</title>
        <authorList>
            <person name="Chen L."/>
            <person name="Yue Q."/>
            <person name="Zhang X."/>
            <person name="Xiang M."/>
            <person name="Wang C."/>
            <person name="Li S."/>
            <person name="Che Y."/>
            <person name="Ortiz-Lopez F.J."/>
            <person name="Bills G.F."/>
            <person name="Liu X."/>
            <person name="An Z."/>
        </authorList>
    </citation>
    <scope>NUCLEOTIDE SEQUENCE [LARGE SCALE GENOMIC DNA]</scope>
    <source>
        <strain evidence="3">ATCC 20868 / MF5171</strain>
    </source>
</reference>
<dbReference type="HOGENOM" id="CLU_2589966_0_0_1"/>
<evidence type="ECO:0000313" key="3">
    <source>
        <dbReference type="Proteomes" id="UP000016922"/>
    </source>
</evidence>
<dbReference type="OrthoDB" id="3445924at2759"/>
<dbReference type="KEGG" id="glz:GLAREA_12096"/>